<dbReference type="Pfam" id="PF00106">
    <property type="entry name" value="adh_short"/>
    <property type="match status" value="1"/>
</dbReference>
<dbReference type="RefSeq" id="WP_147847045.1">
    <property type="nucleotide sequence ID" value="NZ_VDUZ01000010.1"/>
</dbReference>
<comment type="similarity">
    <text evidence="1 2">Belongs to the short-chain dehydrogenases/reductases (SDR) family.</text>
</comment>
<dbReference type="PANTHER" id="PTHR42760">
    <property type="entry name" value="SHORT-CHAIN DEHYDROGENASES/REDUCTASES FAMILY MEMBER"/>
    <property type="match status" value="1"/>
</dbReference>
<dbReference type="InterPro" id="IPR002347">
    <property type="entry name" value="SDR_fam"/>
</dbReference>
<dbReference type="CDD" id="cd05233">
    <property type="entry name" value="SDR_c"/>
    <property type="match status" value="1"/>
</dbReference>
<gene>
    <name evidence="3" type="ORF">FHP25_11365</name>
</gene>
<proteinExistence type="inferred from homology"/>
<dbReference type="FunFam" id="3.40.50.720:FF:000084">
    <property type="entry name" value="Short-chain dehydrogenase reductase"/>
    <property type="match status" value="1"/>
</dbReference>
<evidence type="ECO:0000313" key="4">
    <source>
        <dbReference type="Proteomes" id="UP000321638"/>
    </source>
</evidence>
<protein>
    <submittedName>
        <fullName evidence="3">SDR family oxidoreductase</fullName>
    </submittedName>
</protein>
<dbReference type="Proteomes" id="UP000321638">
    <property type="component" value="Unassembled WGS sequence"/>
</dbReference>
<sequence>MGLLDGKVAWITGAGTGIGRAGAIALAREGAHVMLSGRTRQTLDETARLAGDAGGSGTAALLDVADKHAVRRVADAILAAHGRIDILVNSAGINLRERTWGQVTPEGWDDIVRINLDGTFYCCHAVLPSMRARKDGVVINVSSWFGKYITGLAGPGYTASKFGVAALTETINVEDGINGIRACVICPGEAATPIMERRPVKPPPHELARMMQEEDLGRAILFVATLPARVCVNEIIISPTHNRFYVGGLEAAAPTPSS</sequence>
<dbReference type="InterPro" id="IPR036291">
    <property type="entry name" value="NAD(P)-bd_dom_sf"/>
</dbReference>
<keyword evidence="4" id="KW-1185">Reference proteome</keyword>
<name>A0A5C8PPG5_9HYPH</name>
<dbReference type="EMBL" id="VDUZ01000010">
    <property type="protein sequence ID" value="TXL76781.1"/>
    <property type="molecule type" value="Genomic_DNA"/>
</dbReference>
<comment type="caution">
    <text evidence="3">The sequence shown here is derived from an EMBL/GenBank/DDBJ whole genome shotgun (WGS) entry which is preliminary data.</text>
</comment>
<accession>A0A5C8PPG5</accession>
<dbReference type="Gene3D" id="3.40.50.720">
    <property type="entry name" value="NAD(P)-binding Rossmann-like Domain"/>
    <property type="match status" value="1"/>
</dbReference>
<reference evidence="3 4" key="1">
    <citation type="submission" date="2019-06" db="EMBL/GenBank/DDBJ databases">
        <title>New taxonomy in bacterial strain CC-CFT640, isolated from vineyard.</title>
        <authorList>
            <person name="Lin S.-Y."/>
            <person name="Tsai C.-F."/>
            <person name="Young C.-C."/>
        </authorList>
    </citation>
    <scope>NUCLEOTIDE SEQUENCE [LARGE SCALE GENOMIC DNA]</scope>
    <source>
        <strain evidence="3 4">CC-CFT640</strain>
    </source>
</reference>
<evidence type="ECO:0000256" key="1">
    <source>
        <dbReference type="ARBA" id="ARBA00006484"/>
    </source>
</evidence>
<organism evidence="3 4">
    <name type="scientific">Vineibacter terrae</name>
    <dbReference type="NCBI Taxonomy" id="2586908"/>
    <lineage>
        <taxon>Bacteria</taxon>
        <taxon>Pseudomonadati</taxon>
        <taxon>Pseudomonadota</taxon>
        <taxon>Alphaproteobacteria</taxon>
        <taxon>Hyphomicrobiales</taxon>
        <taxon>Vineibacter</taxon>
    </lineage>
</organism>
<dbReference type="PRINTS" id="PR00081">
    <property type="entry name" value="GDHRDH"/>
</dbReference>
<evidence type="ECO:0000313" key="3">
    <source>
        <dbReference type="EMBL" id="TXL76781.1"/>
    </source>
</evidence>
<evidence type="ECO:0000256" key="2">
    <source>
        <dbReference type="RuleBase" id="RU000363"/>
    </source>
</evidence>
<dbReference type="PRINTS" id="PR00080">
    <property type="entry name" value="SDRFAMILY"/>
</dbReference>
<dbReference type="SUPFAM" id="SSF51735">
    <property type="entry name" value="NAD(P)-binding Rossmann-fold domains"/>
    <property type="match status" value="1"/>
</dbReference>
<dbReference type="GO" id="GO:0016616">
    <property type="term" value="F:oxidoreductase activity, acting on the CH-OH group of donors, NAD or NADP as acceptor"/>
    <property type="evidence" value="ECO:0007669"/>
    <property type="project" value="TreeGrafter"/>
</dbReference>
<dbReference type="OrthoDB" id="9810734at2"/>
<dbReference type="AlphaFoldDB" id="A0A5C8PPG5"/>